<organism evidence="3 4">
    <name type="scientific">Thermosulfidibacter takaii (strain DSM 17441 / JCM 13301 / NBRC 103674 / ABI70S6)</name>
    <dbReference type="NCBI Taxonomy" id="1298851"/>
    <lineage>
        <taxon>Bacteria</taxon>
        <taxon>Pseudomonadati</taxon>
        <taxon>Thermosulfidibacterota</taxon>
        <taxon>Thermosulfidibacteria</taxon>
        <taxon>Thermosulfidibacterales</taxon>
        <taxon>Thermosulfidibacteraceae</taxon>
    </lineage>
</organism>
<keyword evidence="2" id="KW-0732">Signal</keyword>
<feature type="coiled-coil region" evidence="1">
    <location>
        <begin position="64"/>
        <end position="91"/>
    </location>
</feature>
<dbReference type="PROSITE" id="PS51257">
    <property type="entry name" value="PROKAR_LIPOPROTEIN"/>
    <property type="match status" value="1"/>
</dbReference>
<keyword evidence="4" id="KW-1185">Reference proteome</keyword>
<keyword evidence="1" id="KW-0175">Coiled coil</keyword>
<dbReference type="OrthoDB" id="5518255at2"/>
<evidence type="ECO:0000256" key="2">
    <source>
        <dbReference type="SAM" id="SignalP"/>
    </source>
</evidence>
<name>A0A0S3QW55_THET7</name>
<dbReference type="Proteomes" id="UP000063234">
    <property type="component" value="Chromosome"/>
</dbReference>
<evidence type="ECO:0000313" key="3">
    <source>
        <dbReference type="EMBL" id="BAT72550.1"/>
    </source>
</evidence>
<dbReference type="EMBL" id="AP013035">
    <property type="protein sequence ID" value="BAT72550.1"/>
    <property type="molecule type" value="Genomic_DNA"/>
</dbReference>
<dbReference type="KEGG" id="ttk:TST_1766"/>
<proteinExistence type="predicted"/>
<dbReference type="STRING" id="1298851.TST_1766"/>
<accession>A0A0S3QW55</accession>
<protein>
    <recommendedName>
        <fullName evidence="5">Lipoprotein</fullName>
    </recommendedName>
</protein>
<gene>
    <name evidence="3" type="ORF">TST_1766</name>
</gene>
<evidence type="ECO:0000256" key="1">
    <source>
        <dbReference type="SAM" id="Coils"/>
    </source>
</evidence>
<dbReference type="AlphaFoldDB" id="A0A0S3QW55"/>
<feature type="signal peptide" evidence="2">
    <location>
        <begin position="1"/>
        <end position="23"/>
    </location>
</feature>
<dbReference type="RefSeq" id="WP_068550711.1">
    <property type="nucleotide sequence ID" value="NZ_AP013035.1"/>
</dbReference>
<sequence length="194" mass="22604">MSFKRTLSLFLLLLVGCSFVKQAVAPETTAYKLLVKPYHRYSVLKSDLTDMEASVDVVFLSCDLQKAITEYMKEQGVLTELEAQLREKEIEGSCHAYYDFLVAMYTKKSQWNNLEDKNPFFRVYLETQEGKRKPQLIEKVNLKDDEIATFYPFVDPWMKVYRLRFGAAGLEKQKVLKLVFASLIGRMEVSWNLQ</sequence>
<reference evidence="4" key="1">
    <citation type="journal article" date="2018" name="Science">
        <title>A primordial and reversible TCA cycle in a facultatively chemolithoautotrophic thermophile.</title>
        <authorList>
            <person name="Nunoura T."/>
            <person name="Chikaraishi Y."/>
            <person name="Izaki R."/>
            <person name="Suwa T."/>
            <person name="Sato T."/>
            <person name="Harada T."/>
            <person name="Mori K."/>
            <person name="Kato Y."/>
            <person name="Miyazaki M."/>
            <person name="Shimamura S."/>
            <person name="Yanagawa K."/>
            <person name="Shuto A."/>
            <person name="Ohkouchi N."/>
            <person name="Fujita N."/>
            <person name="Takaki Y."/>
            <person name="Atomi H."/>
            <person name="Takai K."/>
        </authorList>
    </citation>
    <scope>NUCLEOTIDE SEQUENCE [LARGE SCALE GENOMIC DNA]</scope>
    <source>
        <strain evidence="4">DSM 17441 / JCM 13301 / NBRC 103674 / ABI70S6</strain>
    </source>
</reference>
<evidence type="ECO:0008006" key="5">
    <source>
        <dbReference type="Google" id="ProtNLM"/>
    </source>
</evidence>
<evidence type="ECO:0000313" key="4">
    <source>
        <dbReference type="Proteomes" id="UP000063234"/>
    </source>
</evidence>
<feature type="chain" id="PRO_5006616444" description="Lipoprotein" evidence="2">
    <location>
        <begin position="24"/>
        <end position="194"/>
    </location>
</feature>